<accession>A0A2H9TNG7</accession>
<feature type="region of interest" description="Disordered" evidence="2">
    <location>
        <begin position="130"/>
        <end position="215"/>
    </location>
</feature>
<dbReference type="GO" id="GO:0051879">
    <property type="term" value="F:Hsp90 protein binding"/>
    <property type="evidence" value="ECO:0007669"/>
    <property type="project" value="InterPro"/>
</dbReference>
<dbReference type="FunFam" id="2.60.40.790:FF:000013">
    <property type="entry name" value="Very-long-chain (3R)-3-hydroxyacyl-CoA dehydratase"/>
    <property type="match status" value="1"/>
</dbReference>
<dbReference type="GO" id="GO:0005634">
    <property type="term" value="C:nucleus"/>
    <property type="evidence" value="ECO:0007669"/>
    <property type="project" value="TreeGrafter"/>
</dbReference>
<dbReference type="GO" id="GO:0005829">
    <property type="term" value="C:cytosol"/>
    <property type="evidence" value="ECO:0007669"/>
    <property type="project" value="TreeGrafter"/>
</dbReference>
<dbReference type="Proteomes" id="UP000240830">
    <property type="component" value="Unassembled WGS sequence"/>
</dbReference>
<organism evidence="4 5">
    <name type="scientific">Paramicrosporidium saccamoebae</name>
    <dbReference type="NCBI Taxonomy" id="1246581"/>
    <lineage>
        <taxon>Eukaryota</taxon>
        <taxon>Fungi</taxon>
        <taxon>Fungi incertae sedis</taxon>
        <taxon>Cryptomycota</taxon>
        <taxon>Cryptomycota incertae sedis</taxon>
        <taxon>Paramicrosporidium</taxon>
    </lineage>
</organism>
<dbReference type="GO" id="GO:0006457">
    <property type="term" value="P:protein folding"/>
    <property type="evidence" value="ECO:0007669"/>
    <property type="project" value="TreeGrafter"/>
</dbReference>
<name>A0A2H9TNG7_9FUNG</name>
<dbReference type="PROSITE" id="PS51203">
    <property type="entry name" value="CS"/>
    <property type="match status" value="1"/>
</dbReference>
<evidence type="ECO:0000313" key="5">
    <source>
        <dbReference type="Proteomes" id="UP000240830"/>
    </source>
</evidence>
<dbReference type="EMBL" id="MTSL01000072">
    <property type="protein sequence ID" value="PJF19269.1"/>
    <property type="molecule type" value="Genomic_DNA"/>
</dbReference>
<dbReference type="AlphaFoldDB" id="A0A2H9TNG7"/>
<dbReference type="PANTHER" id="PTHR22932:SF1">
    <property type="entry name" value="CO-CHAPERONE PROTEIN DAF-41"/>
    <property type="match status" value="1"/>
</dbReference>
<dbReference type="Gene3D" id="2.60.40.790">
    <property type="match status" value="1"/>
</dbReference>
<proteinExistence type="inferred from homology"/>
<comment type="caution">
    <text evidence="4">The sequence shown here is derived from an EMBL/GenBank/DDBJ whole genome shotgun (WGS) entry which is preliminary data.</text>
</comment>
<dbReference type="CDD" id="cd06465">
    <property type="entry name" value="p23_hB-ind1_like"/>
    <property type="match status" value="1"/>
</dbReference>
<dbReference type="InterPro" id="IPR007052">
    <property type="entry name" value="CS_dom"/>
</dbReference>
<dbReference type="SUPFAM" id="SSF49764">
    <property type="entry name" value="HSP20-like chaperones"/>
    <property type="match status" value="1"/>
</dbReference>
<dbReference type="STRING" id="1246581.A0A2H9TNG7"/>
<evidence type="ECO:0000256" key="2">
    <source>
        <dbReference type="SAM" id="MobiDB-lite"/>
    </source>
</evidence>
<protein>
    <submittedName>
        <fullName evidence="4">HSP20-like chaperone domain-containing protein</fullName>
    </submittedName>
</protein>
<gene>
    <name evidence="4" type="ORF">PSACC_00906</name>
</gene>
<reference evidence="4 5" key="1">
    <citation type="submission" date="2016-10" db="EMBL/GenBank/DDBJ databases">
        <title>The genome of Paramicrosporidium saccamoebae is the missing link in understanding Cryptomycota and Microsporidia evolution.</title>
        <authorList>
            <person name="Quandt C.A."/>
            <person name="Beaudet D."/>
            <person name="Corsaro D."/>
            <person name="Michel R."/>
            <person name="Corradi N."/>
            <person name="James T."/>
        </authorList>
    </citation>
    <scope>NUCLEOTIDE SEQUENCE [LARGE SCALE GENOMIC DNA]</scope>
    <source>
        <strain evidence="4 5">KSL3</strain>
    </source>
</reference>
<keyword evidence="5" id="KW-1185">Reference proteome</keyword>
<dbReference type="GO" id="GO:0051087">
    <property type="term" value="F:protein-folding chaperone binding"/>
    <property type="evidence" value="ECO:0007669"/>
    <property type="project" value="TreeGrafter"/>
</dbReference>
<evidence type="ECO:0000259" key="3">
    <source>
        <dbReference type="PROSITE" id="PS51203"/>
    </source>
</evidence>
<evidence type="ECO:0000313" key="4">
    <source>
        <dbReference type="EMBL" id="PJF19269.1"/>
    </source>
</evidence>
<feature type="domain" description="CS" evidence="3">
    <location>
        <begin position="28"/>
        <end position="118"/>
    </location>
</feature>
<dbReference type="GO" id="GO:0051131">
    <property type="term" value="P:chaperone-mediated protein complex assembly"/>
    <property type="evidence" value="ECO:0007669"/>
    <property type="project" value="TreeGrafter"/>
</dbReference>
<dbReference type="PANTHER" id="PTHR22932">
    <property type="entry name" value="TELOMERASE-BINDING PROTEIN P23 HSP90 CO-CHAPERONE"/>
    <property type="match status" value="1"/>
</dbReference>
<feature type="compositionally biased region" description="Gly residues" evidence="2">
    <location>
        <begin position="145"/>
        <end position="156"/>
    </location>
</feature>
<dbReference type="OrthoDB" id="1564555at2759"/>
<sequence>MAEQYLKILDSSSRLQESGRYTKISKIVRAPRVLWAQRKDVLYLTIEIVEAKDDSLTITEKSLAFSASEGSSGNKYSVSFDFYDLVNAESVEQHKTDRHISLVVKKVDEEKPYWPRLVKVGKPHFVHTDFSRWKDEDEEDEEEPGMGGMSGMGGMGDMDFSQFASMAGNGGFPNMMGGQNFDEEDSDEEETGKDNTDEEDPYQKTSKATLVEDDE</sequence>
<feature type="compositionally biased region" description="Acidic residues" evidence="2">
    <location>
        <begin position="181"/>
        <end position="200"/>
    </location>
</feature>
<comment type="similarity">
    <text evidence="1">Belongs to the p23/wos2 family.</text>
</comment>
<dbReference type="InterPro" id="IPR008978">
    <property type="entry name" value="HSP20-like_chaperone"/>
</dbReference>
<dbReference type="InterPro" id="IPR045250">
    <property type="entry name" value="p23-like"/>
</dbReference>
<evidence type="ECO:0000256" key="1">
    <source>
        <dbReference type="ARBA" id="ARBA00025733"/>
    </source>
</evidence>